<keyword evidence="2" id="KW-0812">Transmembrane</keyword>
<dbReference type="Pfam" id="PF02450">
    <property type="entry name" value="LCAT"/>
    <property type="match status" value="1"/>
</dbReference>
<evidence type="ECO:0000313" key="3">
    <source>
        <dbReference type="EMBL" id="KAF9509769.1"/>
    </source>
</evidence>
<dbReference type="Gene3D" id="3.40.50.1820">
    <property type="entry name" value="alpha/beta hydrolase"/>
    <property type="match status" value="1"/>
</dbReference>
<dbReference type="OrthoDB" id="190846at2759"/>
<gene>
    <name evidence="3" type="ORF">BS47DRAFT_1320107</name>
</gene>
<comment type="caution">
    <text evidence="3">The sequence shown here is derived from an EMBL/GenBank/DDBJ whole genome shotgun (WGS) entry which is preliminary data.</text>
</comment>
<name>A0A9P6DSQ3_9AGAM</name>
<evidence type="ECO:0000256" key="1">
    <source>
        <dbReference type="SAM" id="MobiDB-lite"/>
    </source>
</evidence>
<dbReference type="InterPro" id="IPR029058">
    <property type="entry name" value="AB_hydrolase_fold"/>
</dbReference>
<evidence type="ECO:0000256" key="2">
    <source>
        <dbReference type="SAM" id="Phobius"/>
    </source>
</evidence>
<feature type="transmembrane region" description="Helical" evidence="2">
    <location>
        <begin position="75"/>
        <end position="92"/>
    </location>
</feature>
<sequence>MFSSLRHRIPGIRKATSGPDAPALVVTEASESEPESTNSVDLDPRSIERKQFRRRSKLHRHALEAKRRLYASRRVLFPLGVLLGTILTYSVLPPLPPHLSLMLEELDMSYFPDMANFTSVTTEWRQLSDSILTPAKAWLRTRSFTVGDTMRAAGLEAKHPVVLIPGIVSTGLESWSTSPEYRSYFRKRLWGTTTMIRAVLTEKEKWVAALSLDPISGLDPSPDIKVRAAQGIDAASTFVPGYWIWSKVIENLACINYDTNNLLLASYDWRLSYYNLEVRDGFFSRLKMSIESLRKRQGKVVLVGHSMGATVLKWVEAPGYGGGGPQWVEDNIEAVISLAGTHLAKAMTAFLSGEMKDTVEINPAGSYVLERFFSRKERATLFRGWAGSASLWIKGGTAIWGNHTGAPDDLRHNNHTHGQLFSFRAPSAQAGEDVDLTVDAAGKHVPSLETNPGTGNLTALEASAYVLEHVPDTWQKMLASNYSYGIERDPTKLKANDNDHTKWTNPLEISLPNAPSMKIFCVYGHGKETERSYWYARGVYRNGATSPDAPGAQCLNSTLCQSPGGFNNASIPRTPFDLPLARDSWIDTAVSNEETVPKVRNGVKIGEGDGTVSLISLGAMCVEGWKRKTWNPSGIKVVTVELPHRPEGLDPRGGATTGDHIDILGSTGLNEIVLKVAAGRGHEIEDTFVSDIRHYAKKMQWD</sequence>
<dbReference type="Proteomes" id="UP000886523">
    <property type="component" value="Unassembled WGS sequence"/>
</dbReference>
<protein>
    <recommendedName>
        <fullName evidence="5">Phospholipid:diacylglycerol acyltransferase</fullName>
    </recommendedName>
</protein>
<dbReference type="SUPFAM" id="SSF53474">
    <property type="entry name" value="alpha/beta-Hydrolases"/>
    <property type="match status" value="1"/>
</dbReference>
<organism evidence="3 4">
    <name type="scientific">Hydnum rufescens UP504</name>
    <dbReference type="NCBI Taxonomy" id="1448309"/>
    <lineage>
        <taxon>Eukaryota</taxon>
        <taxon>Fungi</taxon>
        <taxon>Dikarya</taxon>
        <taxon>Basidiomycota</taxon>
        <taxon>Agaricomycotina</taxon>
        <taxon>Agaricomycetes</taxon>
        <taxon>Cantharellales</taxon>
        <taxon>Hydnaceae</taxon>
        <taxon>Hydnum</taxon>
    </lineage>
</organism>
<evidence type="ECO:0000313" key="4">
    <source>
        <dbReference type="Proteomes" id="UP000886523"/>
    </source>
</evidence>
<dbReference type="GO" id="GO:0008374">
    <property type="term" value="F:O-acyltransferase activity"/>
    <property type="evidence" value="ECO:0007669"/>
    <property type="project" value="InterPro"/>
</dbReference>
<dbReference type="EMBL" id="MU129029">
    <property type="protein sequence ID" value="KAF9509769.1"/>
    <property type="molecule type" value="Genomic_DNA"/>
</dbReference>
<dbReference type="InterPro" id="IPR003386">
    <property type="entry name" value="LACT/PDAT_acylTrfase"/>
</dbReference>
<accession>A0A9P6DSQ3</accession>
<dbReference type="GO" id="GO:0006629">
    <property type="term" value="P:lipid metabolic process"/>
    <property type="evidence" value="ECO:0007669"/>
    <property type="project" value="InterPro"/>
</dbReference>
<reference evidence="3" key="1">
    <citation type="journal article" date="2020" name="Nat. Commun.">
        <title>Large-scale genome sequencing of mycorrhizal fungi provides insights into the early evolution of symbiotic traits.</title>
        <authorList>
            <person name="Miyauchi S."/>
            <person name="Kiss E."/>
            <person name="Kuo A."/>
            <person name="Drula E."/>
            <person name="Kohler A."/>
            <person name="Sanchez-Garcia M."/>
            <person name="Morin E."/>
            <person name="Andreopoulos B."/>
            <person name="Barry K.W."/>
            <person name="Bonito G."/>
            <person name="Buee M."/>
            <person name="Carver A."/>
            <person name="Chen C."/>
            <person name="Cichocki N."/>
            <person name="Clum A."/>
            <person name="Culley D."/>
            <person name="Crous P.W."/>
            <person name="Fauchery L."/>
            <person name="Girlanda M."/>
            <person name="Hayes R.D."/>
            <person name="Keri Z."/>
            <person name="LaButti K."/>
            <person name="Lipzen A."/>
            <person name="Lombard V."/>
            <person name="Magnuson J."/>
            <person name="Maillard F."/>
            <person name="Murat C."/>
            <person name="Nolan M."/>
            <person name="Ohm R.A."/>
            <person name="Pangilinan J."/>
            <person name="Pereira M.F."/>
            <person name="Perotto S."/>
            <person name="Peter M."/>
            <person name="Pfister S."/>
            <person name="Riley R."/>
            <person name="Sitrit Y."/>
            <person name="Stielow J.B."/>
            <person name="Szollosi G."/>
            <person name="Zifcakova L."/>
            <person name="Stursova M."/>
            <person name="Spatafora J.W."/>
            <person name="Tedersoo L."/>
            <person name="Vaario L.M."/>
            <person name="Yamada A."/>
            <person name="Yan M."/>
            <person name="Wang P."/>
            <person name="Xu J."/>
            <person name="Bruns T."/>
            <person name="Baldrian P."/>
            <person name="Vilgalys R."/>
            <person name="Dunand C."/>
            <person name="Henrissat B."/>
            <person name="Grigoriev I.V."/>
            <person name="Hibbett D."/>
            <person name="Nagy L.G."/>
            <person name="Martin F.M."/>
        </authorList>
    </citation>
    <scope>NUCLEOTIDE SEQUENCE</scope>
    <source>
        <strain evidence="3">UP504</strain>
    </source>
</reference>
<proteinExistence type="predicted"/>
<evidence type="ECO:0008006" key="5">
    <source>
        <dbReference type="Google" id="ProtNLM"/>
    </source>
</evidence>
<keyword evidence="2" id="KW-1133">Transmembrane helix</keyword>
<dbReference type="AlphaFoldDB" id="A0A9P6DSQ3"/>
<keyword evidence="4" id="KW-1185">Reference proteome</keyword>
<keyword evidence="2" id="KW-0472">Membrane</keyword>
<dbReference type="PANTHER" id="PTHR11440">
    <property type="entry name" value="LECITHIN-CHOLESTEROL ACYLTRANSFERASE-RELATED"/>
    <property type="match status" value="1"/>
</dbReference>
<feature type="region of interest" description="Disordered" evidence="1">
    <location>
        <begin position="1"/>
        <end position="22"/>
    </location>
</feature>
<feature type="compositionally biased region" description="Basic residues" evidence="1">
    <location>
        <begin position="1"/>
        <end position="11"/>
    </location>
</feature>